<dbReference type="GO" id="GO:0000981">
    <property type="term" value="F:DNA-binding transcription factor activity, RNA polymerase II-specific"/>
    <property type="evidence" value="ECO:0007669"/>
    <property type="project" value="InterPro"/>
</dbReference>
<dbReference type="InterPro" id="IPR009057">
    <property type="entry name" value="Homeodomain-like_sf"/>
</dbReference>
<dbReference type="SUPFAM" id="SSF46689">
    <property type="entry name" value="Homeodomain-like"/>
    <property type="match status" value="1"/>
</dbReference>
<organism evidence="10 11">
    <name type="scientific">Anopheles albimanus</name>
    <name type="common">New world malaria mosquito</name>
    <dbReference type="NCBI Taxonomy" id="7167"/>
    <lineage>
        <taxon>Eukaryota</taxon>
        <taxon>Metazoa</taxon>
        <taxon>Ecdysozoa</taxon>
        <taxon>Arthropoda</taxon>
        <taxon>Hexapoda</taxon>
        <taxon>Insecta</taxon>
        <taxon>Pterygota</taxon>
        <taxon>Neoptera</taxon>
        <taxon>Endopterygota</taxon>
        <taxon>Diptera</taxon>
        <taxon>Nematocera</taxon>
        <taxon>Culicoidea</taxon>
        <taxon>Culicidae</taxon>
        <taxon>Anophelinae</taxon>
        <taxon>Anopheles</taxon>
    </lineage>
</organism>
<feature type="region of interest" description="Disordered" evidence="8">
    <location>
        <begin position="527"/>
        <end position="551"/>
    </location>
</feature>
<evidence type="ECO:0000256" key="7">
    <source>
        <dbReference type="RuleBase" id="RU000682"/>
    </source>
</evidence>
<dbReference type="InterPro" id="IPR001356">
    <property type="entry name" value="HD"/>
</dbReference>
<feature type="region of interest" description="Disordered" evidence="8">
    <location>
        <begin position="466"/>
        <end position="506"/>
    </location>
</feature>
<feature type="compositionally biased region" description="Low complexity" evidence="8">
    <location>
        <begin position="748"/>
        <end position="764"/>
    </location>
</feature>
<feature type="region of interest" description="Disordered" evidence="8">
    <location>
        <begin position="17"/>
        <end position="40"/>
    </location>
</feature>
<dbReference type="Pfam" id="PF00046">
    <property type="entry name" value="Homeodomain"/>
    <property type="match status" value="1"/>
</dbReference>
<keyword evidence="11" id="KW-1185">Reference proteome</keyword>
<proteinExistence type="predicted"/>
<evidence type="ECO:0000256" key="2">
    <source>
        <dbReference type="ARBA" id="ARBA00022473"/>
    </source>
</evidence>
<evidence type="ECO:0000259" key="9">
    <source>
        <dbReference type="PROSITE" id="PS50071"/>
    </source>
</evidence>
<evidence type="ECO:0000313" key="11">
    <source>
        <dbReference type="Proteomes" id="UP000069272"/>
    </source>
</evidence>
<dbReference type="PROSITE" id="PS00032">
    <property type="entry name" value="ANTENNAPEDIA"/>
    <property type="match status" value="1"/>
</dbReference>
<evidence type="ECO:0000256" key="6">
    <source>
        <dbReference type="PROSITE-ProRule" id="PRU00108"/>
    </source>
</evidence>
<feature type="domain" description="Homeobox" evidence="9">
    <location>
        <begin position="173"/>
        <end position="233"/>
    </location>
</feature>
<evidence type="ECO:0000256" key="5">
    <source>
        <dbReference type="ARBA" id="ARBA00023242"/>
    </source>
</evidence>
<feature type="DNA-binding region" description="Homeobox" evidence="6">
    <location>
        <begin position="175"/>
        <end position="234"/>
    </location>
</feature>
<dbReference type="GO" id="GO:0005634">
    <property type="term" value="C:nucleus"/>
    <property type="evidence" value="ECO:0007669"/>
    <property type="project" value="UniProtKB-SubCell"/>
</dbReference>
<accession>A0A8W7K7X5</accession>
<dbReference type="PROSITE" id="PS50071">
    <property type="entry name" value="HOMEOBOX_2"/>
    <property type="match status" value="1"/>
</dbReference>
<dbReference type="AlphaFoldDB" id="A0A8W7K7X5"/>
<sequence>MQEVCSSIDHMGAQIKSESPAIGSLQGSASVVGEPDITSPQQAHVAQQQQQQTIITGGQLVAGRKQVICDKPARTSVSLPVGTPLELQNQQQQQPHAADTSFWMQNESGFINSQPSMAEFLTHIDSESPKLITQGYPMAPSDSMESVPEYPWMKEKKTARKATAQAEFVAENGLPRRLRTAYTNTQLLELEKEFHFNKYLCRPRRIEIAASLDLTERQVKVWFQNRRMKHKRQTLSKTDDDESGKDDLKDSNSKKSCQGCELPSDDIPDSTSSSRGLNNSTPNTAMTPNSTVELGTPTGGGGGGGNAVSADSSVASTGSLDDDEEIHAKVKKKPEAIKKESVSSSKIINSNQFKAFEGVGYHSKKDNGPNTSTPVPIPVPHSPVSTSAISPISNNINNNNTTSSNNNLHTYYNQPGPYSVIKHKQPHGLPGHEAGSPTTAPSAPMPGGPSASGMYYTGNNKHEYFGKGDPNMHYQQYPHHQKSGLPPSTGAGSQNPLNTVYPGTHASNKAEFGPTLANIKNFGNKALLQDPSSKLPPQQPQQLQQHQQSMLHESAFHHQNQLYYNNCDPSVNSTPQYAGGGQYYPNDYDGQHEFGGGYYDPVKTPAVPQGHYYDGMGSYHQGSMPNTGSGNMDYQGNTATYMGMGVGTSGSIGNEACESFPYHQPSAAGSVAYYDHHQQPPIHPQHQQHHQQLHVFHQQHQQHQQQHGSTNNSIVVSNGLNGGVAHAIDVSLNQVPNPHHPQPPPSAPNSSAAMVSLDNSNSSSDFNFLSNLANDFAPEYYQLS</sequence>
<dbReference type="PROSITE" id="PS00027">
    <property type="entry name" value="HOMEOBOX_1"/>
    <property type="match status" value="1"/>
</dbReference>
<dbReference type="PANTHER" id="PTHR45664:SF2">
    <property type="entry name" value="HOMEOTIC PROTEIN PROBOSCIPEDIA"/>
    <property type="match status" value="1"/>
</dbReference>
<feature type="compositionally biased region" description="Pro residues" evidence="8">
    <location>
        <begin position="738"/>
        <end position="747"/>
    </location>
</feature>
<name>A0A8W7K7X5_ANOAL</name>
<reference evidence="10" key="2">
    <citation type="submission" date="2022-08" db="UniProtKB">
        <authorList>
            <consortium name="EnsemblMetazoa"/>
        </authorList>
    </citation>
    <scope>IDENTIFICATION</scope>
    <source>
        <strain evidence="10">STECLA/ALBI9_A</strain>
    </source>
</reference>
<dbReference type="FunFam" id="1.10.10.60:FF:000176">
    <property type="entry name" value="pancreas/duodenum homeobox protein 1"/>
    <property type="match status" value="1"/>
</dbReference>
<dbReference type="SMART" id="SM00389">
    <property type="entry name" value="HOX"/>
    <property type="match status" value="1"/>
</dbReference>
<feature type="compositionally biased region" description="Polar residues" evidence="8">
    <location>
        <begin position="275"/>
        <end position="293"/>
    </location>
</feature>
<feature type="region of interest" description="Disordered" evidence="8">
    <location>
        <begin position="414"/>
        <end position="454"/>
    </location>
</feature>
<dbReference type="InterPro" id="IPR020479">
    <property type="entry name" value="HD_metazoa"/>
</dbReference>
<feature type="compositionally biased region" description="Low complexity" evidence="8">
    <location>
        <begin position="527"/>
        <end position="549"/>
    </location>
</feature>
<feature type="region of interest" description="Disordered" evidence="8">
    <location>
        <begin position="733"/>
        <end position="764"/>
    </location>
</feature>
<keyword evidence="5 6" id="KW-0539">Nucleus</keyword>
<dbReference type="Proteomes" id="UP000069272">
    <property type="component" value="Chromosome 2R"/>
</dbReference>
<dbReference type="Gene3D" id="1.10.10.60">
    <property type="entry name" value="Homeodomain-like"/>
    <property type="match status" value="1"/>
</dbReference>
<feature type="region of interest" description="Disordered" evidence="8">
    <location>
        <begin position="228"/>
        <end position="327"/>
    </location>
</feature>
<dbReference type="CDD" id="cd00086">
    <property type="entry name" value="homeodomain"/>
    <property type="match status" value="1"/>
</dbReference>
<feature type="region of interest" description="Disordered" evidence="8">
    <location>
        <begin position="699"/>
        <end position="719"/>
    </location>
</feature>
<dbReference type="PRINTS" id="PR00024">
    <property type="entry name" value="HOMEOBOX"/>
</dbReference>
<evidence type="ECO:0000256" key="1">
    <source>
        <dbReference type="ARBA" id="ARBA00004123"/>
    </source>
</evidence>
<reference evidence="10 11" key="1">
    <citation type="journal article" date="2017" name="G3 (Bethesda)">
        <title>The Physical Genome Mapping of Anopheles albimanus Corrected Scaffold Misassemblies and Identified Interarm Rearrangements in Genus Anopheles.</title>
        <authorList>
            <person name="Artemov G.N."/>
            <person name="Peery A.N."/>
            <person name="Jiang X."/>
            <person name="Tu Z."/>
            <person name="Stegniy V.N."/>
            <person name="Sharakhova M.V."/>
            <person name="Sharakhov I.V."/>
        </authorList>
    </citation>
    <scope>NUCLEOTIDE SEQUENCE [LARGE SCALE GENOMIC DNA]</scope>
    <source>
        <strain evidence="10 11">ALBI9_A</strain>
    </source>
</reference>
<dbReference type="InterPro" id="IPR001827">
    <property type="entry name" value="Homeobox_Antennapedia_CS"/>
</dbReference>
<evidence type="ECO:0000256" key="4">
    <source>
        <dbReference type="ARBA" id="ARBA00023155"/>
    </source>
</evidence>
<evidence type="ECO:0000256" key="3">
    <source>
        <dbReference type="ARBA" id="ARBA00023125"/>
    </source>
</evidence>
<dbReference type="PANTHER" id="PTHR45664">
    <property type="entry name" value="PROTEIN ZERKNUELLT 1-RELATED"/>
    <property type="match status" value="1"/>
</dbReference>
<comment type="subcellular location">
    <subcellularLocation>
        <location evidence="1 6 7">Nucleus</location>
    </subcellularLocation>
</comment>
<feature type="compositionally biased region" description="Low complexity" evidence="8">
    <location>
        <begin position="307"/>
        <end position="319"/>
    </location>
</feature>
<keyword evidence="4 6" id="KW-0371">Homeobox</keyword>
<keyword evidence="3 6" id="KW-0238">DNA-binding</keyword>
<protein>
    <recommendedName>
        <fullName evidence="9">Homeobox domain-containing protein</fullName>
    </recommendedName>
</protein>
<dbReference type="EnsemblMetazoa" id="AALB016311-RA">
    <property type="protein sequence ID" value="AALB016311-PA"/>
    <property type="gene ID" value="AALB016311"/>
</dbReference>
<dbReference type="GO" id="GO:0048513">
    <property type="term" value="P:animal organ development"/>
    <property type="evidence" value="ECO:0007669"/>
    <property type="project" value="UniProtKB-ARBA"/>
</dbReference>
<evidence type="ECO:0000313" key="10">
    <source>
        <dbReference type="EnsemblMetazoa" id="AALB016311-PA"/>
    </source>
</evidence>
<dbReference type="InterPro" id="IPR017970">
    <property type="entry name" value="Homeobox_CS"/>
</dbReference>
<keyword evidence="2" id="KW-0217">Developmental protein</keyword>
<evidence type="ECO:0000256" key="8">
    <source>
        <dbReference type="SAM" id="MobiDB-lite"/>
    </source>
</evidence>
<feature type="compositionally biased region" description="Gly residues" evidence="8">
    <location>
        <begin position="297"/>
        <end position="306"/>
    </location>
</feature>
<feature type="compositionally biased region" description="Polar residues" evidence="8">
    <location>
        <begin position="708"/>
        <end position="719"/>
    </location>
</feature>
<dbReference type="GO" id="GO:0000978">
    <property type="term" value="F:RNA polymerase II cis-regulatory region sequence-specific DNA binding"/>
    <property type="evidence" value="ECO:0007669"/>
    <property type="project" value="TreeGrafter"/>
</dbReference>